<evidence type="ECO:0000313" key="1">
    <source>
        <dbReference type="EMBL" id="EDS36803.1"/>
    </source>
</evidence>
<dbReference type="VEuPathDB" id="VectorBase:CQUJHB017755"/>
<dbReference type="AlphaFoldDB" id="B0WXZ3"/>
<reference evidence="1" key="1">
    <citation type="submission" date="2007-03" db="EMBL/GenBank/DDBJ databases">
        <title>Annotation of Culex pipiens quinquefasciatus.</title>
        <authorList>
            <consortium name="The Broad Institute Genome Sequencing Platform"/>
            <person name="Atkinson P.W."/>
            <person name="Hemingway J."/>
            <person name="Christensen B.M."/>
            <person name="Higgs S."/>
            <person name="Kodira C."/>
            <person name="Hannick L."/>
            <person name="Megy K."/>
            <person name="O'Leary S."/>
            <person name="Pearson M."/>
            <person name="Haas B.J."/>
            <person name="Mauceli E."/>
            <person name="Wortman J.R."/>
            <person name="Lee N.H."/>
            <person name="Guigo R."/>
            <person name="Stanke M."/>
            <person name="Alvarado L."/>
            <person name="Amedeo P."/>
            <person name="Antoine C.H."/>
            <person name="Arensburger P."/>
            <person name="Bidwell S.L."/>
            <person name="Crawford M."/>
            <person name="Camaro F."/>
            <person name="Devon K."/>
            <person name="Engels R."/>
            <person name="Hammond M."/>
            <person name="Howarth C."/>
            <person name="Koehrsen M."/>
            <person name="Lawson D."/>
            <person name="Montgomery P."/>
            <person name="Nene V."/>
            <person name="Nusbaum C."/>
            <person name="Puiu D."/>
            <person name="Romero-Severson J."/>
            <person name="Severson D.W."/>
            <person name="Shumway M."/>
            <person name="Sisk P."/>
            <person name="Stolte C."/>
            <person name="Zeng Q."/>
            <person name="Eisenstadt E."/>
            <person name="Fraser-Liggett C."/>
            <person name="Strausberg R."/>
            <person name="Galagan J."/>
            <person name="Birren B."/>
            <person name="Collins F.H."/>
        </authorList>
    </citation>
    <scope>NUCLEOTIDE SEQUENCE [LARGE SCALE GENOMIC DNA]</scope>
    <source>
        <strain evidence="1">JHB</strain>
    </source>
</reference>
<reference evidence="2" key="2">
    <citation type="submission" date="2021-02" db="UniProtKB">
        <authorList>
            <consortium name="EnsemblMetazoa"/>
        </authorList>
    </citation>
    <scope>IDENTIFICATION</scope>
    <source>
        <strain evidence="2">JHB</strain>
    </source>
</reference>
<dbReference type="STRING" id="7176.B0WXZ3"/>
<dbReference type="EMBL" id="DS232177">
    <property type="protein sequence ID" value="EDS36803.1"/>
    <property type="molecule type" value="Genomic_DNA"/>
</dbReference>
<evidence type="ECO:0008006" key="4">
    <source>
        <dbReference type="Google" id="ProtNLM"/>
    </source>
</evidence>
<gene>
    <name evidence="2" type="primary">6044814</name>
    <name evidence="1" type="ORF">CpipJ_CPIJ011801</name>
</gene>
<dbReference type="OrthoDB" id="7760841at2759"/>
<dbReference type="InParanoid" id="B0WXZ3"/>
<evidence type="ECO:0000313" key="3">
    <source>
        <dbReference type="Proteomes" id="UP000002320"/>
    </source>
</evidence>
<evidence type="ECO:0000313" key="2">
    <source>
        <dbReference type="EnsemblMetazoa" id="CPIJ011801-PA"/>
    </source>
</evidence>
<proteinExistence type="predicted"/>
<dbReference type="Proteomes" id="UP000002320">
    <property type="component" value="Unassembled WGS sequence"/>
</dbReference>
<dbReference type="KEGG" id="cqu:CpipJ_CPIJ011801"/>
<dbReference type="EnsemblMetazoa" id="CPIJ011801-RA">
    <property type="protein sequence ID" value="CPIJ011801-PA"/>
    <property type="gene ID" value="CPIJ011801"/>
</dbReference>
<protein>
    <recommendedName>
        <fullName evidence="4">Reverse transcriptase</fullName>
    </recommendedName>
</protein>
<keyword evidence="3" id="KW-1185">Reference proteome</keyword>
<dbReference type="PANTHER" id="PTHR47027:SF8">
    <property type="entry name" value="RIBONUCLEASE H"/>
    <property type="match status" value="1"/>
</dbReference>
<sequence>MVKSTMDGARCSVKISGAMSDPIESRKGLRQGDGISGLCFNIGLEGVMRQANFNMRGTIINRSSRTERDEFEVVEEFVYLGSLVTSDYNCSSEIRRRITGSRAYFLTPQDPTVWSTFPTYKVHHVRNADKTGLKFSNGECF</sequence>
<dbReference type="PANTHER" id="PTHR47027">
    <property type="entry name" value="REVERSE TRANSCRIPTASE DOMAIN-CONTAINING PROTEIN"/>
    <property type="match status" value="1"/>
</dbReference>
<name>B0WXZ3_CULQU</name>
<organism>
    <name type="scientific">Culex quinquefasciatus</name>
    <name type="common">Southern house mosquito</name>
    <name type="synonym">Culex pungens</name>
    <dbReference type="NCBI Taxonomy" id="7176"/>
    <lineage>
        <taxon>Eukaryota</taxon>
        <taxon>Metazoa</taxon>
        <taxon>Ecdysozoa</taxon>
        <taxon>Arthropoda</taxon>
        <taxon>Hexapoda</taxon>
        <taxon>Insecta</taxon>
        <taxon>Pterygota</taxon>
        <taxon>Neoptera</taxon>
        <taxon>Endopterygota</taxon>
        <taxon>Diptera</taxon>
        <taxon>Nematocera</taxon>
        <taxon>Culicoidea</taxon>
        <taxon>Culicidae</taxon>
        <taxon>Culicinae</taxon>
        <taxon>Culicini</taxon>
        <taxon>Culex</taxon>
        <taxon>Culex</taxon>
    </lineage>
</organism>
<dbReference type="HOGENOM" id="CLU_1827197_0_0_1"/>
<dbReference type="VEuPathDB" id="VectorBase:CPIJ011801"/>
<accession>B0WXZ3</accession>